<evidence type="ECO:0000313" key="1">
    <source>
        <dbReference type="EMBL" id="MBD3690222.1"/>
    </source>
</evidence>
<protein>
    <submittedName>
        <fullName evidence="1">Uncharacterized protein</fullName>
    </submittedName>
</protein>
<dbReference type="RefSeq" id="WP_191072332.1">
    <property type="nucleotide sequence ID" value="NZ_CP060506.1"/>
</dbReference>
<dbReference type="EMBL" id="JACRUO010000003">
    <property type="protein sequence ID" value="MBD3690222.1"/>
    <property type="molecule type" value="Genomic_DNA"/>
</dbReference>
<sequence>MSIEEPEDADIDFDAELEQLIREEKVRARPGGVAVVLTPVREADDLAALLGLGGIDAEVMATSSGTLVWFRLGESEYDEFDALLGDDRPVPDEVDAMARKISAIVAPSVVVMVSWLEEGDVEPGVSGQITARRYAHGEPGDALPAGLLLSSGAPEIEDLLLGRVTPDDLETHDHARSHSKLQAMKHLGRIMRRRGRA</sequence>
<comment type="caution">
    <text evidence="1">The sequence shown here is derived from an EMBL/GenBank/DDBJ whole genome shotgun (WGS) entry which is preliminary data.</text>
</comment>
<accession>A0A8I0GG64</accession>
<proteinExistence type="predicted"/>
<keyword evidence="2" id="KW-1185">Reference proteome</keyword>
<dbReference type="Proteomes" id="UP000627538">
    <property type="component" value="Unassembled WGS sequence"/>
</dbReference>
<reference evidence="1 2" key="1">
    <citation type="submission" date="2020-08" db="EMBL/GenBank/DDBJ databases">
        <title>Winkia gen. nov., sp. nov., isolated from faeces of the Anser albifrons in China.</title>
        <authorList>
            <person name="Liu Q."/>
        </authorList>
    </citation>
    <scope>NUCLEOTIDE SEQUENCE [LARGE SCALE GENOMIC DNA]</scope>
    <source>
        <strain evidence="1 2">C62</strain>
    </source>
</reference>
<gene>
    <name evidence="1" type="ORF">H8R10_08295</name>
</gene>
<dbReference type="AlphaFoldDB" id="A0A8I0GG64"/>
<organism evidence="1 2">
    <name type="scientific">Nanchangia anserum</name>
    <dbReference type="NCBI Taxonomy" id="2692125"/>
    <lineage>
        <taxon>Bacteria</taxon>
        <taxon>Bacillati</taxon>
        <taxon>Actinomycetota</taxon>
        <taxon>Actinomycetes</taxon>
        <taxon>Actinomycetales</taxon>
        <taxon>Actinomycetaceae</taxon>
        <taxon>Nanchangia</taxon>
    </lineage>
</organism>
<name>A0A8I0GG64_9ACTO</name>
<evidence type="ECO:0000313" key="2">
    <source>
        <dbReference type="Proteomes" id="UP000627538"/>
    </source>
</evidence>